<keyword evidence="5" id="KW-1185">Reference proteome</keyword>
<accession>A0AAP0DIJ3</accession>
<protein>
    <submittedName>
        <fullName evidence="4">Uncharacterized protein</fullName>
    </submittedName>
</protein>
<dbReference type="InterPro" id="IPR024097">
    <property type="entry name" value="bHLH_ZIP_TF"/>
</dbReference>
<dbReference type="PANTHER" id="PTHR12565:SF321">
    <property type="entry name" value="TRANSCRIPTION FACTOR BHLH089"/>
    <property type="match status" value="1"/>
</dbReference>
<dbReference type="Proteomes" id="UP001408789">
    <property type="component" value="Unassembled WGS sequence"/>
</dbReference>
<dbReference type="AlphaFoldDB" id="A0AAP0DIJ3"/>
<dbReference type="GO" id="GO:0003700">
    <property type="term" value="F:DNA-binding transcription factor activity"/>
    <property type="evidence" value="ECO:0007669"/>
    <property type="project" value="TreeGrafter"/>
</dbReference>
<dbReference type="PANTHER" id="PTHR12565">
    <property type="entry name" value="STEROL REGULATORY ELEMENT-BINDING PROTEIN"/>
    <property type="match status" value="1"/>
</dbReference>
<reference evidence="4 5" key="1">
    <citation type="submission" date="2024-04" db="EMBL/GenBank/DDBJ databases">
        <title>The reference genome of an endangered Asteraceae, Deinandra increscens subsp. villosa, native to the Central Coast of California.</title>
        <authorList>
            <person name="Guilliams M."/>
            <person name="Hasenstab-Lehman K."/>
            <person name="Meyer R."/>
            <person name="Mcevoy S."/>
        </authorList>
    </citation>
    <scope>NUCLEOTIDE SEQUENCE [LARGE SCALE GENOMIC DNA]</scope>
    <source>
        <tissue evidence="4">Leaf</tissue>
    </source>
</reference>
<evidence type="ECO:0000256" key="2">
    <source>
        <dbReference type="ARBA" id="ARBA00023242"/>
    </source>
</evidence>
<proteinExistence type="predicted"/>
<dbReference type="EMBL" id="JBCNJP010000010">
    <property type="protein sequence ID" value="KAK9071724.1"/>
    <property type="molecule type" value="Genomic_DNA"/>
</dbReference>
<evidence type="ECO:0000256" key="1">
    <source>
        <dbReference type="ARBA" id="ARBA00004123"/>
    </source>
</evidence>
<keyword evidence="3" id="KW-0175">Coiled coil</keyword>
<sequence>MASSSSNPNSASKNAVMQIDEQIHAKESKDDRIMRNSFAMIMGLTINSIQGHIRMLKELVDEPESAMKEAASEYITQQLELKEEIHTLLSGVVDITIKKDVRRVTRETTDENLIDNRFFSLEAFAALPSTADHPFWGQSYTSGSNKEVIGKALVLDEIINYIQSLQQQVENVKLKALSKEKDNEQIQIQGMQFQKMYYNQQMHMCSCRSRFGDRTDEDVEIKTANVDQLVALAVVDLLILEPFYFGAVGMLPWHGLQFWFLTSFKRVFHLIIKCWIGMMKDCTKWSGQQILQQNFHHHTKNKGEEECIKNQNEELNGKRSRSDAMLNCNNEELANLRQPEVAGP</sequence>
<gene>
    <name evidence="4" type="ORF">SSX86_008153</name>
</gene>
<comment type="caution">
    <text evidence="4">The sequence shown here is derived from an EMBL/GenBank/DDBJ whole genome shotgun (WGS) entry which is preliminary data.</text>
</comment>
<dbReference type="GO" id="GO:0005634">
    <property type="term" value="C:nucleus"/>
    <property type="evidence" value="ECO:0007669"/>
    <property type="project" value="UniProtKB-SubCell"/>
</dbReference>
<keyword evidence="2" id="KW-0539">Nucleus</keyword>
<feature type="coiled-coil region" evidence="3">
    <location>
        <begin position="155"/>
        <end position="194"/>
    </location>
</feature>
<comment type="subcellular location">
    <subcellularLocation>
        <location evidence="1">Nucleus</location>
    </subcellularLocation>
</comment>
<evidence type="ECO:0000313" key="4">
    <source>
        <dbReference type="EMBL" id="KAK9071724.1"/>
    </source>
</evidence>
<organism evidence="4 5">
    <name type="scientific">Deinandra increscens subsp. villosa</name>
    <dbReference type="NCBI Taxonomy" id="3103831"/>
    <lineage>
        <taxon>Eukaryota</taxon>
        <taxon>Viridiplantae</taxon>
        <taxon>Streptophyta</taxon>
        <taxon>Embryophyta</taxon>
        <taxon>Tracheophyta</taxon>
        <taxon>Spermatophyta</taxon>
        <taxon>Magnoliopsida</taxon>
        <taxon>eudicotyledons</taxon>
        <taxon>Gunneridae</taxon>
        <taxon>Pentapetalae</taxon>
        <taxon>asterids</taxon>
        <taxon>campanulids</taxon>
        <taxon>Asterales</taxon>
        <taxon>Asteraceae</taxon>
        <taxon>Asteroideae</taxon>
        <taxon>Heliantheae alliance</taxon>
        <taxon>Madieae</taxon>
        <taxon>Madiinae</taxon>
        <taxon>Deinandra</taxon>
    </lineage>
</organism>
<name>A0AAP0DIJ3_9ASTR</name>
<evidence type="ECO:0000256" key="3">
    <source>
        <dbReference type="SAM" id="Coils"/>
    </source>
</evidence>
<evidence type="ECO:0000313" key="5">
    <source>
        <dbReference type="Proteomes" id="UP001408789"/>
    </source>
</evidence>